<dbReference type="CDD" id="cd03823">
    <property type="entry name" value="GT4_ExpE7-like"/>
    <property type="match status" value="1"/>
</dbReference>
<dbReference type="SUPFAM" id="SSF53756">
    <property type="entry name" value="UDP-Glycosyltransferase/glycogen phosphorylase"/>
    <property type="match status" value="1"/>
</dbReference>
<evidence type="ECO:0000313" key="4">
    <source>
        <dbReference type="Proteomes" id="UP001626536"/>
    </source>
</evidence>
<dbReference type="Pfam" id="PF00534">
    <property type="entry name" value="Glycos_transf_1"/>
    <property type="match status" value="1"/>
</dbReference>
<proteinExistence type="predicted"/>
<evidence type="ECO:0000313" key="3">
    <source>
        <dbReference type="EMBL" id="WOJ91121.1"/>
    </source>
</evidence>
<accession>A0ABZ0HW35</accession>
<dbReference type="PANTHER" id="PTHR45947">
    <property type="entry name" value="SULFOQUINOVOSYL TRANSFERASE SQD2"/>
    <property type="match status" value="1"/>
</dbReference>
<feature type="domain" description="Glycosyl transferase family 1" evidence="1">
    <location>
        <begin position="262"/>
        <end position="421"/>
    </location>
</feature>
<evidence type="ECO:0000259" key="1">
    <source>
        <dbReference type="Pfam" id="PF00534"/>
    </source>
</evidence>
<sequence length="454" mass="50599">MKIALYVHCFFPRHFYGTEAYTLALAKELARLGHEPIVVSATFAGEPSQQNVIEDYVYEGVRVVSIDKNLFPNRSVRDTYEQPALRHLHERLLRKLQPDVIHICHLISHTTAILDVSRQMNIPTFATLTDFFGFCYNNVLENAEGALCDGPDATRANCIACFLKLAGARANAEFIAKLGGHPLLRPSVSRSLARLGRREQDPFMVSNFAPNDILLRPEILRHAMETYREAIAPTLFLKRAYERNKFPAPLRISHFGIEIDRSPKPPRPESGKARLGFIGQLFRHKGAHLLLDALRACGRANLSLAIWGPQDQDPAYYAGLRRQAEGLPAKFCGVLPRTELATAFANLDYLVIPSTWYENSPLILLQALATHTPVVVSDVLGMTEFVENGVNGFHFKRGDLGSLAAILQKIADDPDMASRMSVATSYERVPADMARDILALYAEHGLLTPVVAKY</sequence>
<protein>
    <submittedName>
        <fullName evidence="3">Glycosyltransferase family 4 protein</fullName>
    </submittedName>
</protein>
<evidence type="ECO:0000259" key="2">
    <source>
        <dbReference type="Pfam" id="PF13439"/>
    </source>
</evidence>
<dbReference type="PANTHER" id="PTHR45947:SF3">
    <property type="entry name" value="SULFOQUINOVOSYL TRANSFERASE SQD2"/>
    <property type="match status" value="1"/>
</dbReference>
<dbReference type="Proteomes" id="UP001626536">
    <property type="component" value="Chromosome"/>
</dbReference>
<dbReference type="InterPro" id="IPR028098">
    <property type="entry name" value="Glyco_trans_4-like_N"/>
</dbReference>
<reference evidence="3 4" key="1">
    <citation type="submission" date="2023-10" db="EMBL/GenBank/DDBJ databases">
        <title>Novel methanotroph of the genus Methylocapsa from a subarctic wetland.</title>
        <authorList>
            <person name="Belova S.E."/>
            <person name="Oshkin I.Y."/>
            <person name="Miroshnikov K."/>
            <person name="Dedysh S.N."/>
        </authorList>
    </citation>
    <scope>NUCLEOTIDE SEQUENCE [LARGE SCALE GENOMIC DNA]</scope>
    <source>
        <strain evidence="3 4">RX1</strain>
    </source>
</reference>
<keyword evidence="4" id="KW-1185">Reference proteome</keyword>
<name>A0ABZ0HW35_9HYPH</name>
<dbReference type="Gene3D" id="3.40.50.2000">
    <property type="entry name" value="Glycogen Phosphorylase B"/>
    <property type="match status" value="2"/>
</dbReference>
<dbReference type="RefSeq" id="WP_407340709.1">
    <property type="nucleotide sequence ID" value="NZ_CP136862.1"/>
</dbReference>
<dbReference type="InterPro" id="IPR050194">
    <property type="entry name" value="Glycosyltransferase_grp1"/>
</dbReference>
<organism evidence="3 4">
    <name type="scientific">Methylocapsa polymorpha</name>
    <dbReference type="NCBI Taxonomy" id="3080828"/>
    <lineage>
        <taxon>Bacteria</taxon>
        <taxon>Pseudomonadati</taxon>
        <taxon>Pseudomonadota</taxon>
        <taxon>Alphaproteobacteria</taxon>
        <taxon>Hyphomicrobiales</taxon>
        <taxon>Beijerinckiaceae</taxon>
        <taxon>Methylocapsa</taxon>
    </lineage>
</organism>
<gene>
    <name evidence="3" type="ORF">RZS28_07535</name>
</gene>
<dbReference type="InterPro" id="IPR001296">
    <property type="entry name" value="Glyco_trans_1"/>
</dbReference>
<feature type="domain" description="Glycosyltransferase subfamily 4-like N-terminal" evidence="2">
    <location>
        <begin position="17"/>
        <end position="128"/>
    </location>
</feature>
<dbReference type="EMBL" id="CP136862">
    <property type="protein sequence ID" value="WOJ91121.1"/>
    <property type="molecule type" value="Genomic_DNA"/>
</dbReference>
<dbReference type="Pfam" id="PF13439">
    <property type="entry name" value="Glyco_transf_4"/>
    <property type="match status" value="1"/>
</dbReference>